<sequence length="571" mass="63253">MNSGSTDLLQSQWLKDKIAEKEAITMPDFATKFNYFNEMDADKAYISLLSKSFIARTTSTVLLNNYGFWKRNDGDQFWASRIATLSKTQVAGDLVAGSVPVAKRLISEDTQDVATSNKRSCDAFSSEEIRSKVMPSRRVCEAQQIEDDNTQLNNAPLPCSSPSSKATSVPSADGASSAPMTSTPVPLKRGRTSRRKTVSVAEPTALASSPVPSALSAPMASDTVPTFDPSAFGSSRPQISHPWHDLVRATLFLYEGEDVELPSEQSGFAEQDPEKRILYKLALRHLQNAQAEMQRSLQRSKFDKASPKFDKASCTDFKDAFVALSGVWNVFSKEANRAFQSADLQEVEELCRMTELENKDADVMEILNTLADKSRKAPLTDVVDELCILLSTKPERRPLLMVLLAIGEQGCAATALSKSQLAKVFDTGTTARKCDCLFTVKGLEVGNVEAKRISATKLEVVFQLRKNIKINKSILLQLEKYGVECPPLLSIHASYSLVKYEEQAAAEDELVSLSREEQATLLEWEHVVVHTPTKPKLNKKISFKVPDNALFWKKVEEIAEDREDEDDCEGE</sequence>
<proteinExistence type="predicted"/>
<comment type="caution">
    <text evidence="2">The sequence shown here is derived from an EMBL/GenBank/DDBJ whole genome shotgun (WGS) entry which is preliminary data.</text>
</comment>
<feature type="compositionally biased region" description="Low complexity" evidence="1">
    <location>
        <begin position="203"/>
        <end position="217"/>
    </location>
</feature>
<dbReference type="Proteomes" id="UP000703661">
    <property type="component" value="Unassembled WGS sequence"/>
</dbReference>
<dbReference type="AlphaFoldDB" id="A0A9P6SXG4"/>
<feature type="compositionally biased region" description="Low complexity" evidence="1">
    <location>
        <begin position="158"/>
        <end position="171"/>
    </location>
</feature>
<name>A0A9P6SXG4_9FUNG</name>
<organism evidence="2 3">
    <name type="scientific">Entomortierella chlamydospora</name>
    <dbReference type="NCBI Taxonomy" id="101097"/>
    <lineage>
        <taxon>Eukaryota</taxon>
        <taxon>Fungi</taxon>
        <taxon>Fungi incertae sedis</taxon>
        <taxon>Mucoromycota</taxon>
        <taxon>Mortierellomycotina</taxon>
        <taxon>Mortierellomycetes</taxon>
        <taxon>Mortierellales</taxon>
        <taxon>Mortierellaceae</taxon>
        <taxon>Entomortierella</taxon>
    </lineage>
</organism>
<evidence type="ECO:0000313" key="3">
    <source>
        <dbReference type="Proteomes" id="UP000703661"/>
    </source>
</evidence>
<dbReference type="EMBL" id="JAAAID010001505">
    <property type="protein sequence ID" value="KAG0009762.1"/>
    <property type="molecule type" value="Genomic_DNA"/>
</dbReference>
<feature type="compositionally biased region" description="Basic residues" evidence="1">
    <location>
        <begin position="188"/>
        <end position="197"/>
    </location>
</feature>
<feature type="region of interest" description="Disordered" evidence="1">
    <location>
        <begin position="145"/>
        <end position="217"/>
    </location>
</feature>
<evidence type="ECO:0000313" key="2">
    <source>
        <dbReference type="EMBL" id="KAG0009762.1"/>
    </source>
</evidence>
<gene>
    <name evidence="2" type="ORF">BGZ80_002092</name>
</gene>
<keyword evidence="3" id="KW-1185">Reference proteome</keyword>
<reference evidence="2" key="1">
    <citation type="journal article" date="2020" name="Fungal Divers.">
        <title>Resolving the Mortierellaceae phylogeny through synthesis of multi-gene phylogenetics and phylogenomics.</title>
        <authorList>
            <person name="Vandepol N."/>
            <person name="Liber J."/>
            <person name="Desiro A."/>
            <person name="Na H."/>
            <person name="Kennedy M."/>
            <person name="Barry K."/>
            <person name="Grigoriev I.V."/>
            <person name="Miller A.N."/>
            <person name="O'Donnell K."/>
            <person name="Stajich J.E."/>
            <person name="Bonito G."/>
        </authorList>
    </citation>
    <scope>NUCLEOTIDE SEQUENCE</scope>
    <source>
        <strain evidence="2">NRRL 2769</strain>
    </source>
</reference>
<evidence type="ECO:0000256" key="1">
    <source>
        <dbReference type="SAM" id="MobiDB-lite"/>
    </source>
</evidence>
<accession>A0A9P6SXG4</accession>
<protein>
    <submittedName>
        <fullName evidence="2">Uncharacterized protein</fullName>
    </submittedName>
</protein>